<keyword evidence="4" id="KW-1185">Reference proteome</keyword>
<feature type="compositionally biased region" description="Basic and acidic residues" evidence="2">
    <location>
        <begin position="215"/>
        <end position="224"/>
    </location>
</feature>
<name>A0A165KP39_EXIGL</name>
<dbReference type="Proteomes" id="UP000077266">
    <property type="component" value="Unassembled WGS sequence"/>
</dbReference>
<dbReference type="InParanoid" id="A0A165KP39"/>
<feature type="region of interest" description="Disordered" evidence="2">
    <location>
        <begin position="173"/>
        <end position="267"/>
    </location>
</feature>
<feature type="compositionally biased region" description="Basic and acidic residues" evidence="2">
    <location>
        <begin position="173"/>
        <end position="183"/>
    </location>
</feature>
<organism evidence="3 4">
    <name type="scientific">Exidia glandulosa HHB12029</name>
    <dbReference type="NCBI Taxonomy" id="1314781"/>
    <lineage>
        <taxon>Eukaryota</taxon>
        <taxon>Fungi</taxon>
        <taxon>Dikarya</taxon>
        <taxon>Basidiomycota</taxon>
        <taxon>Agaricomycotina</taxon>
        <taxon>Agaricomycetes</taxon>
        <taxon>Auriculariales</taxon>
        <taxon>Exidiaceae</taxon>
        <taxon>Exidia</taxon>
    </lineage>
</organism>
<sequence>MARAAAAPVRTPVADLDADAQREELQEIRDREDLWRQLKVLFRIEDKKYPATLAMLERWILLDDPMLPKRDEKRSNRLWDALCDAVEAFNEAVDDSDRVSAAAHRQFLVSAASCALSWATLANVVHEFEDDEWDWVALRDAGVAADHHFASCPDFSTSRARLVARKAALLEALGERDKEREETPPAPTIEEPIDSPAASPPPEKRPASRVAAGEPKSKRARVEDGNGTSGEDELSQREDASPNEGASRSRGKKRRKSTPFGAPFGVADGEWATKKCERCAHKGVECRARLHRQSGRPGRCYLCFKLDKDCEGAVWGAPAEDPGAVALRKLEASLDELKASTDAKLDEQADLIRNQTEEIRELRDLLLSFVPSIDLHARARAGRARSISDPALFRS</sequence>
<evidence type="ECO:0000256" key="2">
    <source>
        <dbReference type="SAM" id="MobiDB-lite"/>
    </source>
</evidence>
<proteinExistence type="predicted"/>
<accession>A0A165KP39</accession>
<feature type="coiled-coil region" evidence="1">
    <location>
        <begin position="327"/>
        <end position="365"/>
    </location>
</feature>
<reference evidence="3 4" key="1">
    <citation type="journal article" date="2016" name="Mol. Biol. Evol.">
        <title>Comparative Genomics of Early-Diverging Mushroom-Forming Fungi Provides Insights into the Origins of Lignocellulose Decay Capabilities.</title>
        <authorList>
            <person name="Nagy L.G."/>
            <person name="Riley R."/>
            <person name="Tritt A."/>
            <person name="Adam C."/>
            <person name="Daum C."/>
            <person name="Floudas D."/>
            <person name="Sun H."/>
            <person name="Yadav J.S."/>
            <person name="Pangilinan J."/>
            <person name="Larsson K.H."/>
            <person name="Matsuura K."/>
            <person name="Barry K."/>
            <person name="Labutti K."/>
            <person name="Kuo R."/>
            <person name="Ohm R.A."/>
            <person name="Bhattacharya S.S."/>
            <person name="Shirouzu T."/>
            <person name="Yoshinaga Y."/>
            <person name="Martin F.M."/>
            <person name="Grigoriev I.V."/>
            <person name="Hibbett D.S."/>
        </authorList>
    </citation>
    <scope>NUCLEOTIDE SEQUENCE [LARGE SCALE GENOMIC DNA]</scope>
    <source>
        <strain evidence="3 4">HHB12029</strain>
    </source>
</reference>
<keyword evidence="1" id="KW-0175">Coiled coil</keyword>
<dbReference type="AlphaFoldDB" id="A0A165KP39"/>
<dbReference type="EMBL" id="KV425940">
    <property type="protein sequence ID" value="KZV96640.1"/>
    <property type="molecule type" value="Genomic_DNA"/>
</dbReference>
<protein>
    <submittedName>
        <fullName evidence="3">Uncharacterized protein</fullName>
    </submittedName>
</protein>
<evidence type="ECO:0000256" key="1">
    <source>
        <dbReference type="SAM" id="Coils"/>
    </source>
</evidence>
<evidence type="ECO:0000313" key="3">
    <source>
        <dbReference type="EMBL" id="KZV96640.1"/>
    </source>
</evidence>
<gene>
    <name evidence="3" type="ORF">EXIGLDRAFT_765165</name>
</gene>
<evidence type="ECO:0000313" key="4">
    <source>
        <dbReference type="Proteomes" id="UP000077266"/>
    </source>
</evidence>